<dbReference type="GO" id="GO:0046872">
    <property type="term" value="F:metal ion binding"/>
    <property type="evidence" value="ECO:0007669"/>
    <property type="project" value="UniProtKB-KW"/>
</dbReference>
<dbReference type="GO" id="GO:0005096">
    <property type="term" value="F:GTPase activator activity"/>
    <property type="evidence" value="ECO:0007669"/>
    <property type="project" value="TreeGrafter"/>
</dbReference>
<comment type="caution">
    <text evidence="6">The sequence shown here is derived from an EMBL/GenBank/DDBJ whole genome shotgun (WGS) entry which is preliminary data.</text>
</comment>
<feature type="non-terminal residue" evidence="6">
    <location>
        <position position="572"/>
    </location>
</feature>
<dbReference type="GO" id="GO:0000281">
    <property type="term" value="P:mitotic cytokinesis"/>
    <property type="evidence" value="ECO:0007669"/>
    <property type="project" value="TreeGrafter"/>
</dbReference>
<evidence type="ECO:0000313" key="6">
    <source>
        <dbReference type="EMBL" id="CAF1351765.1"/>
    </source>
</evidence>
<reference evidence="6" key="1">
    <citation type="submission" date="2021-02" db="EMBL/GenBank/DDBJ databases">
        <authorList>
            <person name="Nowell W R."/>
        </authorList>
    </citation>
    <scope>NUCLEOTIDE SEQUENCE</scope>
</reference>
<feature type="domain" description="Rho-GAP" evidence="5">
    <location>
        <begin position="329"/>
        <end position="520"/>
    </location>
</feature>
<name>A0A815HH68_9BILA</name>
<dbReference type="OrthoDB" id="2218807at2759"/>
<feature type="region of interest" description="Disordered" evidence="3">
    <location>
        <begin position="33"/>
        <end position="65"/>
    </location>
</feature>
<feature type="region of interest" description="Disordered" evidence="3">
    <location>
        <begin position="151"/>
        <end position="197"/>
    </location>
</feature>
<evidence type="ECO:0000313" key="8">
    <source>
        <dbReference type="Proteomes" id="UP000663829"/>
    </source>
</evidence>
<dbReference type="SUPFAM" id="SSF48350">
    <property type="entry name" value="GTPase activation domain, GAP"/>
    <property type="match status" value="1"/>
</dbReference>
<evidence type="ECO:0008006" key="9">
    <source>
        <dbReference type="Google" id="ProtNLM"/>
    </source>
</evidence>
<dbReference type="Pfam" id="PF00620">
    <property type="entry name" value="RhoGAP"/>
    <property type="match status" value="1"/>
</dbReference>
<dbReference type="Pfam" id="PF00130">
    <property type="entry name" value="C1_1"/>
    <property type="match status" value="1"/>
</dbReference>
<keyword evidence="8" id="KW-1185">Reference proteome</keyword>
<keyword evidence="2" id="KW-0862">Zinc</keyword>
<dbReference type="GO" id="GO:0051256">
    <property type="term" value="P:mitotic spindle midzone assembly"/>
    <property type="evidence" value="ECO:0007669"/>
    <property type="project" value="TreeGrafter"/>
</dbReference>
<evidence type="ECO:0000259" key="5">
    <source>
        <dbReference type="PROSITE" id="PS50238"/>
    </source>
</evidence>
<dbReference type="PANTHER" id="PTHR46199">
    <property type="entry name" value="RAC GTPASE-ACTIVATING PROTEIN 1"/>
    <property type="match status" value="1"/>
</dbReference>
<dbReference type="CDD" id="cd20821">
    <property type="entry name" value="C1_MgcRacGAP"/>
    <property type="match status" value="1"/>
</dbReference>
<feature type="domain" description="Phorbol-ester/DAG-type" evidence="4">
    <location>
        <begin position="270"/>
        <end position="319"/>
    </location>
</feature>
<dbReference type="Proteomes" id="UP000681722">
    <property type="component" value="Unassembled WGS sequence"/>
</dbReference>
<evidence type="ECO:0000313" key="7">
    <source>
        <dbReference type="EMBL" id="CAF4222442.1"/>
    </source>
</evidence>
<protein>
    <recommendedName>
        <fullName evidence="9">Rac GTPase-activating protein 1</fullName>
    </recommendedName>
</protein>
<organism evidence="6 8">
    <name type="scientific">Didymodactylos carnosus</name>
    <dbReference type="NCBI Taxonomy" id="1234261"/>
    <lineage>
        <taxon>Eukaryota</taxon>
        <taxon>Metazoa</taxon>
        <taxon>Spiralia</taxon>
        <taxon>Gnathifera</taxon>
        <taxon>Rotifera</taxon>
        <taxon>Eurotatoria</taxon>
        <taxon>Bdelloidea</taxon>
        <taxon>Philodinida</taxon>
        <taxon>Philodinidae</taxon>
        <taxon>Didymodactylos</taxon>
    </lineage>
</organism>
<dbReference type="SUPFAM" id="SSF57889">
    <property type="entry name" value="Cysteine-rich domain"/>
    <property type="match status" value="1"/>
</dbReference>
<dbReference type="SMART" id="SM00109">
    <property type="entry name" value="C1"/>
    <property type="match status" value="1"/>
</dbReference>
<dbReference type="PANTHER" id="PTHR46199:SF3">
    <property type="entry name" value="RAC GTPASE-ACTIVATING PROTEIN 1"/>
    <property type="match status" value="1"/>
</dbReference>
<dbReference type="GO" id="GO:0097149">
    <property type="term" value="C:centralspindlin complex"/>
    <property type="evidence" value="ECO:0007669"/>
    <property type="project" value="TreeGrafter"/>
</dbReference>
<dbReference type="GO" id="GO:0005634">
    <property type="term" value="C:nucleus"/>
    <property type="evidence" value="ECO:0007669"/>
    <property type="project" value="TreeGrafter"/>
</dbReference>
<dbReference type="SMART" id="SM00324">
    <property type="entry name" value="RhoGAP"/>
    <property type="match status" value="1"/>
</dbReference>
<dbReference type="Gene3D" id="1.10.555.10">
    <property type="entry name" value="Rho GTPase activation protein"/>
    <property type="match status" value="1"/>
</dbReference>
<dbReference type="GO" id="GO:0030496">
    <property type="term" value="C:midbody"/>
    <property type="evidence" value="ECO:0007669"/>
    <property type="project" value="TreeGrafter"/>
</dbReference>
<dbReference type="InterPro" id="IPR046349">
    <property type="entry name" value="C1-like_sf"/>
</dbReference>
<dbReference type="Proteomes" id="UP000663829">
    <property type="component" value="Unassembled WGS sequence"/>
</dbReference>
<evidence type="ECO:0000256" key="3">
    <source>
        <dbReference type="SAM" id="MobiDB-lite"/>
    </source>
</evidence>
<proteinExistence type="predicted"/>
<dbReference type="PROSITE" id="PS50081">
    <property type="entry name" value="ZF_DAG_PE_2"/>
    <property type="match status" value="1"/>
</dbReference>
<gene>
    <name evidence="6" type="ORF">GPM918_LOCUS30947</name>
    <name evidence="7" type="ORF">SRO942_LOCUS31579</name>
</gene>
<dbReference type="PROSITE" id="PS50238">
    <property type="entry name" value="RHOGAP"/>
    <property type="match status" value="1"/>
</dbReference>
<sequence length="572" mass="64280">ESTLCDSETTDLSDKNCTGEELEYERNNNIPKVVSQTNMGGGGGVKRPQIIDDSLDHDVDENRERKRVKHEDSNYVITSLHSSRIVATTTTTVATNEDNGPVVITSEAHHKEVNCADEKPQLRTVRDVVHSPHISSPHGNTGWIYAATTSSTSTPIHHQRESIAPKKKVRKPSQEFLQTKSEESEASTDDAFWEKNDDDNNKCHKSKHILHEEPEDIATPINDDDQHQSQLLQQQRTLTNALTPYTPTVNYTMKPSPSGSGSVDTLPARAHNFISKSILMPETCCVCIKRIHFGKLAYRCLSCNTLCHASCKENCTTLCLPNVKTPMHGAIGNFTPKEGPMIPAILVHCVKEIEQRGLQEVGIYRLNADGSQVKSLKDRILKSHTGLFDLSHIADINTICGVVKGFLYSLSESLLTQQLWKTFALIIEEESDYVKQQRLESLILQLPKPNRDTLAFMILHLQRVAATPQCRMPILNLTRTMGPGIIGYSSKHINGIDVVGETYKQTKILEFFLKMPSDYWTKFLQDFTTITNEYPLTPIKMKQQHLYPSLHNNATPTAPHYLQQNNNFFSPI</sequence>
<dbReference type="InterPro" id="IPR008936">
    <property type="entry name" value="Rho_GTPase_activation_prot"/>
</dbReference>
<keyword evidence="1" id="KW-0479">Metal-binding</keyword>
<dbReference type="EMBL" id="CAJNOQ010014941">
    <property type="protein sequence ID" value="CAF1351765.1"/>
    <property type="molecule type" value="Genomic_DNA"/>
</dbReference>
<evidence type="ECO:0000256" key="2">
    <source>
        <dbReference type="ARBA" id="ARBA00022833"/>
    </source>
</evidence>
<dbReference type="Gene3D" id="3.30.60.20">
    <property type="match status" value="1"/>
</dbReference>
<dbReference type="GO" id="GO:0051233">
    <property type="term" value="C:spindle midzone"/>
    <property type="evidence" value="ECO:0007669"/>
    <property type="project" value="TreeGrafter"/>
</dbReference>
<evidence type="ECO:0000256" key="1">
    <source>
        <dbReference type="ARBA" id="ARBA00022723"/>
    </source>
</evidence>
<accession>A0A815HH68</accession>
<dbReference type="AlphaFoldDB" id="A0A815HH68"/>
<dbReference type="EMBL" id="CAJOBC010064780">
    <property type="protein sequence ID" value="CAF4222442.1"/>
    <property type="molecule type" value="Genomic_DNA"/>
</dbReference>
<dbReference type="PROSITE" id="PS00479">
    <property type="entry name" value="ZF_DAG_PE_1"/>
    <property type="match status" value="1"/>
</dbReference>
<dbReference type="GO" id="GO:0007266">
    <property type="term" value="P:Rho protein signal transduction"/>
    <property type="evidence" value="ECO:0007669"/>
    <property type="project" value="TreeGrafter"/>
</dbReference>
<feature type="compositionally biased region" description="Basic and acidic residues" evidence="3">
    <location>
        <begin position="54"/>
        <end position="65"/>
    </location>
</feature>
<dbReference type="InterPro" id="IPR002219">
    <property type="entry name" value="PKC_DAG/PE"/>
</dbReference>
<dbReference type="InterPro" id="IPR000198">
    <property type="entry name" value="RhoGAP_dom"/>
</dbReference>
<dbReference type="GO" id="GO:0032154">
    <property type="term" value="C:cleavage furrow"/>
    <property type="evidence" value="ECO:0007669"/>
    <property type="project" value="TreeGrafter"/>
</dbReference>
<evidence type="ECO:0000259" key="4">
    <source>
        <dbReference type="PROSITE" id="PS50081"/>
    </source>
</evidence>